<dbReference type="InterPro" id="IPR013976">
    <property type="entry name" value="HDOD"/>
</dbReference>
<dbReference type="PANTHER" id="PTHR33525:SF3">
    <property type="entry name" value="RIBONUCLEASE Y"/>
    <property type="match status" value="1"/>
</dbReference>
<dbReference type="AlphaFoldDB" id="A0A6M4ACB7"/>
<dbReference type="Pfam" id="PF08668">
    <property type="entry name" value="HDOD"/>
    <property type="match status" value="1"/>
</dbReference>
<sequence length="284" mass="31327">MNSKESEFEFIKGLSAELSSKNLVFPTSLKTTMKIRRALDTPDISNDQVARIVSAEPVLSAQVLKLANSAMFNRSGKKVEELRGATVMLGFGVVRNVAISVGMKQLKDHQASGQSSERMEGLWTRSMRVAALSFVLARNLTRLSPDKAMIAGLLHDVGKFYILNRACLYQDLFVSEQALWELVDQWHVDIGAAILDSWEISEDIRAAVMDHKALDLAVTGRAGLTDVVAAANFLDAHFVAQSLATLDWANIPAPLQNLQLDPEKTEKLMKETTQELSSIMQILV</sequence>
<dbReference type="Gene3D" id="1.10.3210.10">
    <property type="entry name" value="Hypothetical protein af1432"/>
    <property type="match status" value="1"/>
</dbReference>
<protein>
    <submittedName>
        <fullName evidence="2">HDOD domain-containing protein</fullName>
    </submittedName>
</protein>
<feature type="domain" description="HDOD" evidence="1">
    <location>
        <begin position="25"/>
        <end position="214"/>
    </location>
</feature>
<dbReference type="PANTHER" id="PTHR33525">
    <property type="match status" value="1"/>
</dbReference>
<evidence type="ECO:0000313" key="3">
    <source>
        <dbReference type="Proteomes" id="UP000274350"/>
    </source>
</evidence>
<dbReference type="CDD" id="cd00077">
    <property type="entry name" value="HDc"/>
    <property type="match status" value="1"/>
</dbReference>
<dbReference type="PROSITE" id="PS51833">
    <property type="entry name" value="HDOD"/>
    <property type="match status" value="1"/>
</dbReference>
<dbReference type="EMBL" id="CP051152">
    <property type="protein sequence ID" value="QJQ07399.1"/>
    <property type="molecule type" value="Genomic_DNA"/>
</dbReference>
<reference evidence="2 3" key="1">
    <citation type="journal article" date="2019" name="Int. J. Syst. Evol. Microbiol.">
        <title>Undibacterium piscinae sp. nov., isolated from Korean shiner intestine.</title>
        <authorList>
            <person name="Lee S.Y."/>
            <person name="Kang W."/>
            <person name="Kim P.S."/>
            <person name="Kim H.S."/>
            <person name="Sung H."/>
            <person name="Shin N.R."/>
            <person name="Whon T.W."/>
            <person name="Yun J.H."/>
            <person name="Lee J.Y."/>
            <person name="Lee J.Y."/>
            <person name="Jung M.J."/>
            <person name="Jeong Y.S."/>
            <person name="Tak E.J."/>
            <person name="Han J.E."/>
            <person name="Hyun D.W."/>
            <person name="Kang M.S."/>
            <person name="Lee K.E."/>
            <person name="Lee B.H."/>
            <person name="Bae J.W."/>
        </authorList>
    </citation>
    <scope>NUCLEOTIDE SEQUENCE [LARGE SCALE GENOMIC DNA]</scope>
    <source>
        <strain evidence="2 3">S11R28</strain>
    </source>
</reference>
<proteinExistence type="predicted"/>
<dbReference type="Proteomes" id="UP000274350">
    <property type="component" value="Chromosome"/>
</dbReference>
<dbReference type="InterPro" id="IPR052340">
    <property type="entry name" value="RNase_Y/CdgJ"/>
</dbReference>
<organism evidence="2 3">
    <name type="scientific">Undibacterium piscinae</name>
    <dbReference type="NCBI Taxonomy" id="2495591"/>
    <lineage>
        <taxon>Bacteria</taxon>
        <taxon>Pseudomonadati</taxon>
        <taxon>Pseudomonadota</taxon>
        <taxon>Betaproteobacteria</taxon>
        <taxon>Burkholderiales</taxon>
        <taxon>Oxalobacteraceae</taxon>
        <taxon>Undibacterium</taxon>
    </lineage>
</organism>
<dbReference type="SUPFAM" id="SSF109604">
    <property type="entry name" value="HD-domain/PDEase-like"/>
    <property type="match status" value="1"/>
</dbReference>
<name>A0A6M4ACB7_9BURK</name>
<gene>
    <name evidence="2" type="ORF">EJG51_018065</name>
</gene>
<dbReference type="NCBIfam" id="TIGR00277">
    <property type="entry name" value="HDIG"/>
    <property type="match status" value="1"/>
</dbReference>
<accession>A0A6M4ACB7</accession>
<evidence type="ECO:0000313" key="2">
    <source>
        <dbReference type="EMBL" id="QJQ07399.1"/>
    </source>
</evidence>
<dbReference type="KEGG" id="upi:EJG51_018065"/>
<dbReference type="OrthoDB" id="9797768at2"/>
<dbReference type="InterPro" id="IPR003607">
    <property type="entry name" value="HD/PDEase_dom"/>
</dbReference>
<evidence type="ECO:0000259" key="1">
    <source>
        <dbReference type="PROSITE" id="PS51833"/>
    </source>
</evidence>
<keyword evidence="3" id="KW-1185">Reference proteome</keyword>
<dbReference type="InterPro" id="IPR006675">
    <property type="entry name" value="HDIG_dom"/>
</dbReference>